<dbReference type="Proteomes" id="UP000316714">
    <property type="component" value="Unassembled WGS sequence"/>
</dbReference>
<evidence type="ECO:0000256" key="1">
    <source>
        <dbReference type="SAM" id="Phobius"/>
    </source>
</evidence>
<reference evidence="2 3" key="1">
    <citation type="submission" date="2019-02" db="EMBL/GenBank/DDBJ databases">
        <title>Deep-cultivation of Planctomycetes and their phenomic and genomic characterization uncovers novel biology.</title>
        <authorList>
            <person name="Wiegand S."/>
            <person name="Jogler M."/>
            <person name="Boedeker C."/>
            <person name="Pinto D."/>
            <person name="Vollmers J."/>
            <person name="Rivas-Marin E."/>
            <person name="Kohn T."/>
            <person name="Peeters S.H."/>
            <person name="Heuer A."/>
            <person name="Rast P."/>
            <person name="Oberbeckmann S."/>
            <person name="Bunk B."/>
            <person name="Jeske O."/>
            <person name="Meyerdierks A."/>
            <person name="Storesund J.E."/>
            <person name="Kallscheuer N."/>
            <person name="Luecker S."/>
            <person name="Lage O.M."/>
            <person name="Pohl T."/>
            <person name="Merkel B.J."/>
            <person name="Hornburger P."/>
            <person name="Mueller R.-W."/>
            <person name="Bruemmer F."/>
            <person name="Labrenz M."/>
            <person name="Spormann A.M."/>
            <person name="Op Den Camp H."/>
            <person name="Overmann J."/>
            <person name="Amann R."/>
            <person name="Jetten M.S.M."/>
            <person name="Mascher T."/>
            <person name="Medema M.H."/>
            <person name="Devos D.P."/>
            <person name="Kaster A.-K."/>
            <person name="Ovreas L."/>
            <person name="Rohde M."/>
            <person name="Galperin M.Y."/>
            <person name="Jogler C."/>
        </authorList>
    </citation>
    <scope>NUCLEOTIDE SEQUENCE [LARGE SCALE GENOMIC DNA]</scope>
    <source>
        <strain evidence="2 3">KOR34</strain>
    </source>
</reference>
<dbReference type="EMBL" id="SIHJ01000001">
    <property type="protein sequence ID" value="TWT38185.1"/>
    <property type="molecule type" value="Genomic_DNA"/>
</dbReference>
<accession>A0A5C5VK42</accession>
<dbReference type="AlphaFoldDB" id="A0A5C5VK42"/>
<name>A0A5C5VK42_9BACT</name>
<keyword evidence="1" id="KW-1133">Transmembrane helix</keyword>
<proteinExistence type="predicted"/>
<organism evidence="2 3">
    <name type="scientific">Posidoniimonas corsicana</name>
    <dbReference type="NCBI Taxonomy" id="1938618"/>
    <lineage>
        <taxon>Bacteria</taxon>
        <taxon>Pseudomonadati</taxon>
        <taxon>Planctomycetota</taxon>
        <taxon>Planctomycetia</taxon>
        <taxon>Pirellulales</taxon>
        <taxon>Lacipirellulaceae</taxon>
        <taxon>Posidoniimonas</taxon>
    </lineage>
</organism>
<evidence type="ECO:0000313" key="3">
    <source>
        <dbReference type="Proteomes" id="UP000316714"/>
    </source>
</evidence>
<keyword evidence="3" id="KW-1185">Reference proteome</keyword>
<sequence length="239" mass="26945">MPQFTTSYLLKLTAFTAVCCVPLAMNKSSGFVWTSFLLPVGVATLIASEVKQQGEYRLRLEERPDADVEIKAAGGRYAQWMHRWRIVAAGFFLSPLFGCPALNVVDPEPVALWLPITLALAAVAFLLLTVSTRRSVLVDDRRLVTDFLLLGRKCWWPLRWNVADGDVLAVYTSRAARTSGIPEFQFWEALYVCRGGRRYYVAGMTTRDRTSTGMEEAAHRLAKLIRIPFVGYREYQTIA</sequence>
<feature type="transmembrane region" description="Helical" evidence="1">
    <location>
        <begin position="111"/>
        <end position="132"/>
    </location>
</feature>
<feature type="transmembrane region" description="Helical" evidence="1">
    <location>
        <begin position="86"/>
        <end position="105"/>
    </location>
</feature>
<comment type="caution">
    <text evidence="2">The sequence shown here is derived from an EMBL/GenBank/DDBJ whole genome shotgun (WGS) entry which is preliminary data.</text>
</comment>
<gene>
    <name evidence="2" type="ORF">KOR34_31530</name>
</gene>
<keyword evidence="1" id="KW-0472">Membrane</keyword>
<keyword evidence="1" id="KW-0812">Transmembrane</keyword>
<feature type="transmembrane region" description="Helical" evidence="1">
    <location>
        <begin position="30"/>
        <end position="50"/>
    </location>
</feature>
<evidence type="ECO:0000313" key="2">
    <source>
        <dbReference type="EMBL" id="TWT38185.1"/>
    </source>
</evidence>
<protein>
    <submittedName>
        <fullName evidence="2">Uncharacterized protein</fullName>
    </submittedName>
</protein>